<sequence>MRLKLVSLIALLLVGACSIGMPSNVAVGIGGGNHNFGLGTTINFPIRTKPVPSEPPVIAGTEPSGQPEKPAAKTTDQKKQPINK</sequence>
<name>A0ABD7Z020_9NEIS</name>
<organism evidence="3 4">
    <name type="scientific">Snodgrassella alvi</name>
    <dbReference type="NCBI Taxonomy" id="1196083"/>
    <lineage>
        <taxon>Bacteria</taxon>
        <taxon>Pseudomonadati</taxon>
        <taxon>Pseudomonadota</taxon>
        <taxon>Betaproteobacteria</taxon>
        <taxon>Neisseriales</taxon>
        <taxon>Neisseriaceae</taxon>
        <taxon>Snodgrassella</taxon>
    </lineage>
</organism>
<dbReference type="RefSeq" id="WP_038648923.1">
    <property type="nucleotide sequence ID" value="NZ_CP132375.1"/>
</dbReference>
<gene>
    <name evidence="3" type="ORF">RAM05_08565</name>
</gene>
<evidence type="ECO:0000313" key="3">
    <source>
        <dbReference type="EMBL" id="WLS97899.1"/>
    </source>
</evidence>
<feature type="region of interest" description="Disordered" evidence="1">
    <location>
        <begin position="49"/>
        <end position="84"/>
    </location>
</feature>
<dbReference type="GeneID" id="32536482"/>
<keyword evidence="2" id="KW-0732">Signal</keyword>
<feature type="signal peptide" evidence="2">
    <location>
        <begin position="1"/>
        <end position="25"/>
    </location>
</feature>
<dbReference type="EMBL" id="CP132375">
    <property type="protein sequence ID" value="WLS97899.1"/>
    <property type="molecule type" value="Genomic_DNA"/>
</dbReference>
<dbReference type="PROSITE" id="PS51257">
    <property type="entry name" value="PROKAR_LIPOPROTEIN"/>
    <property type="match status" value="1"/>
</dbReference>
<accession>A0ABD7Z020</accession>
<feature type="compositionally biased region" description="Basic and acidic residues" evidence="1">
    <location>
        <begin position="75"/>
        <end position="84"/>
    </location>
</feature>
<evidence type="ECO:0000313" key="4">
    <source>
        <dbReference type="Proteomes" id="UP001229773"/>
    </source>
</evidence>
<reference evidence="3 4" key="1">
    <citation type="submission" date="2023-08" db="EMBL/GenBank/DDBJ databases">
        <title>Complete genome sequences of 12 bacterial strains from the honey bee gut, resolved with long-read nanopore sequencing.</title>
        <authorList>
            <person name="Kwong W.K."/>
            <person name="Acheampong S."/>
            <person name="Polat M.F."/>
        </authorList>
    </citation>
    <scope>NUCLEOTIDE SEQUENCE [LARGE SCALE GENOMIC DNA]</scope>
    <source>
        <strain evidence="4">wkB9</strain>
    </source>
</reference>
<protein>
    <recommendedName>
        <fullName evidence="5">Lipoprotein</fullName>
    </recommendedName>
</protein>
<dbReference type="AlphaFoldDB" id="A0ABD7Z020"/>
<proteinExistence type="predicted"/>
<evidence type="ECO:0008006" key="5">
    <source>
        <dbReference type="Google" id="ProtNLM"/>
    </source>
</evidence>
<dbReference type="Proteomes" id="UP001229773">
    <property type="component" value="Chromosome"/>
</dbReference>
<evidence type="ECO:0000256" key="1">
    <source>
        <dbReference type="SAM" id="MobiDB-lite"/>
    </source>
</evidence>
<evidence type="ECO:0000256" key="2">
    <source>
        <dbReference type="SAM" id="SignalP"/>
    </source>
</evidence>
<feature type="chain" id="PRO_5044776768" description="Lipoprotein" evidence="2">
    <location>
        <begin position="26"/>
        <end position="84"/>
    </location>
</feature>